<sequence>MDGNTINCNIVKEEYCVESQDEMNYLKLEMNDEDDEDDLLVDEDSQSRENDADEEMVQFEITEIDQKDDSQSELLMCLICEETFPKLQLLKAHMVTHHGNDKNTFKCPHCPEQFAQEGIFMKHLQSHNRKIAVKEELSEEATETSEGMYPCSKCDTVCKTLLGSRKHFKKHSRCNVFYNCIICDKIHENDADEEMVQFEITEIDQKDDSQSELLMCLICEETFPKLQLLKGHMVTHHGNDKNTFKCPHCPEQFAQEGIFMKHLQSHNRKIAVKEELSEEATETSEGMYPCSKCDTVCKTLLGSRKHFKKHSRCNVFYNCIICDKMKKKNKAKSATCPICHKIFSNVAQMRKHISVHSDYKPFSCDICGERFKRKDYLKSHSTKHEGIQKCPYCNGQYSTTESLKKHISRLHSEKTCSFQCDICNFMYKTEKKLQHHMKVHIKEVESQEIEPQEVQEVQEAQDVQESEDIPDMEETEEEESPPERFLCTFCMKVFNSKNSLNVHSKKFHSEPKIKIEKKVEPPKTDIPNQVPQVPKKKKSRPIRVSLSCEICGKPFTSQFNYTKHLASHRADRPYDCPVCPGKFKRKEHLYEHVQIHNENRPIYSCDICGRGAYKAKRSLRMHIQQFHPKNCYVCGEVFGNRNLKNKHIATYHKKNMAKVS</sequence>
<keyword evidence="3" id="KW-0677">Repeat</keyword>
<reference evidence="11" key="3">
    <citation type="submission" date="2020-05" db="UniProtKB">
        <authorList>
            <consortium name="EnsemblMetazoa"/>
        </authorList>
    </citation>
    <scope>IDENTIFICATION</scope>
    <source>
        <strain evidence="11">Jacobina</strain>
    </source>
</reference>
<dbReference type="Gene3D" id="3.30.160.60">
    <property type="entry name" value="Classic Zinc Finger"/>
    <property type="match status" value="8"/>
</dbReference>
<evidence type="ECO:0000256" key="3">
    <source>
        <dbReference type="ARBA" id="ARBA00022737"/>
    </source>
</evidence>
<feature type="domain" description="C2H2-type" evidence="9">
    <location>
        <begin position="75"/>
        <end position="102"/>
    </location>
</feature>
<name>A0A1B0GKM7_LUTLO</name>
<evidence type="ECO:0000256" key="4">
    <source>
        <dbReference type="ARBA" id="ARBA00022771"/>
    </source>
</evidence>
<feature type="compositionally biased region" description="Acidic residues" evidence="8">
    <location>
        <begin position="462"/>
        <end position="480"/>
    </location>
</feature>
<keyword evidence="6" id="KW-0539">Nucleus</keyword>
<dbReference type="AlphaFoldDB" id="A0A1B0GKM7"/>
<feature type="domain" description="C2H2-type" evidence="9">
    <location>
        <begin position="334"/>
        <end position="361"/>
    </location>
</feature>
<reference evidence="10" key="2">
    <citation type="journal article" date="2020" name="BMC">
        <title>Leishmania infection induces a limited differential gene expression in the sand fly midgut.</title>
        <authorList>
            <person name="Coutinho-Abreu I.V."/>
            <person name="Serafim T.D."/>
            <person name="Meneses C."/>
            <person name="Kamhawi S."/>
            <person name="Oliveira F."/>
            <person name="Valenzuela J.G."/>
        </authorList>
    </citation>
    <scope>NUCLEOTIDE SEQUENCE</scope>
    <source>
        <strain evidence="10">Jacobina</strain>
        <tissue evidence="10">Midgut</tissue>
    </source>
</reference>
<dbReference type="EMBL" id="AJWK01030721">
    <property type="status" value="NOT_ANNOTATED_CDS"/>
    <property type="molecule type" value="Genomic_DNA"/>
</dbReference>
<dbReference type="PROSITE" id="PS50157">
    <property type="entry name" value="ZINC_FINGER_C2H2_2"/>
    <property type="match status" value="10"/>
</dbReference>
<keyword evidence="4 7" id="KW-0863">Zinc-finger</keyword>
<dbReference type="GO" id="GO:0005634">
    <property type="term" value="C:nucleus"/>
    <property type="evidence" value="ECO:0007669"/>
    <property type="project" value="UniProtKB-SubCell"/>
</dbReference>
<dbReference type="EnsemblMetazoa" id="LLOJ008998-RA">
    <property type="protein sequence ID" value="LLOJ008998-PA"/>
    <property type="gene ID" value="LLOJ008998"/>
</dbReference>
<dbReference type="VEuPathDB" id="VectorBase:LLONM1_007339"/>
<evidence type="ECO:0000256" key="6">
    <source>
        <dbReference type="ARBA" id="ARBA00023242"/>
    </source>
</evidence>
<dbReference type="PANTHER" id="PTHR24376:SF216">
    <property type="entry name" value="ZINC FINGER PROTEIN 420-LIKE"/>
    <property type="match status" value="1"/>
</dbReference>
<comment type="subcellular location">
    <subcellularLocation>
        <location evidence="1">Nucleus</location>
    </subcellularLocation>
</comment>
<feature type="domain" description="C2H2-type" evidence="9">
    <location>
        <begin position="244"/>
        <end position="271"/>
    </location>
</feature>
<feature type="domain" description="C2H2-type" evidence="9">
    <location>
        <begin position="105"/>
        <end position="132"/>
    </location>
</feature>
<feature type="domain" description="C2H2-type" evidence="9">
    <location>
        <begin position="214"/>
        <end position="241"/>
    </location>
</feature>
<dbReference type="Proteomes" id="UP000092461">
    <property type="component" value="Unassembled WGS sequence"/>
</dbReference>
<dbReference type="GO" id="GO:0000978">
    <property type="term" value="F:RNA polymerase II cis-regulatory region sequence-specific DNA binding"/>
    <property type="evidence" value="ECO:0007669"/>
    <property type="project" value="TreeGrafter"/>
</dbReference>
<dbReference type="EMBL" id="AJWK01030723">
    <property type="status" value="NOT_ANNOTATED_CDS"/>
    <property type="molecule type" value="Genomic_DNA"/>
</dbReference>
<dbReference type="EMBL" id="AJWK01030720">
    <property type="status" value="NOT_ANNOTATED_CDS"/>
    <property type="molecule type" value="Genomic_DNA"/>
</dbReference>
<evidence type="ECO:0000313" key="12">
    <source>
        <dbReference type="Proteomes" id="UP000092461"/>
    </source>
</evidence>
<feature type="domain" description="C2H2-type" evidence="9">
    <location>
        <begin position="418"/>
        <end position="445"/>
    </location>
</feature>
<evidence type="ECO:0000256" key="1">
    <source>
        <dbReference type="ARBA" id="ARBA00004123"/>
    </source>
</evidence>
<evidence type="ECO:0000259" key="9">
    <source>
        <dbReference type="PROSITE" id="PS50157"/>
    </source>
</evidence>
<feature type="domain" description="C2H2-type" evidence="9">
    <location>
        <begin position="362"/>
        <end position="389"/>
    </location>
</feature>
<organism evidence="11 12">
    <name type="scientific">Lutzomyia longipalpis</name>
    <name type="common">Sand fly</name>
    <dbReference type="NCBI Taxonomy" id="7200"/>
    <lineage>
        <taxon>Eukaryota</taxon>
        <taxon>Metazoa</taxon>
        <taxon>Ecdysozoa</taxon>
        <taxon>Arthropoda</taxon>
        <taxon>Hexapoda</taxon>
        <taxon>Insecta</taxon>
        <taxon>Pterygota</taxon>
        <taxon>Neoptera</taxon>
        <taxon>Endopterygota</taxon>
        <taxon>Diptera</taxon>
        <taxon>Nematocera</taxon>
        <taxon>Psychodoidea</taxon>
        <taxon>Psychodidae</taxon>
        <taxon>Lutzomyia</taxon>
        <taxon>Lutzomyia</taxon>
    </lineage>
</organism>
<dbReference type="VEuPathDB" id="VectorBase:LLOJ008998"/>
<keyword evidence="12" id="KW-1185">Reference proteome</keyword>
<feature type="domain" description="C2H2-type" evidence="9">
    <location>
        <begin position="574"/>
        <end position="601"/>
    </location>
</feature>
<feature type="region of interest" description="Disordered" evidence="8">
    <location>
        <begin position="445"/>
        <end position="482"/>
    </location>
</feature>
<evidence type="ECO:0000313" key="11">
    <source>
        <dbReference type="EnsemblMetazoa" id="LLOJ008998-PA"/>
    </source>
</evidence>
<dbReference type="GO" id="GO:0008270">
    <property type="term" value="F:zinc ion binding"/>
    <property type="evidence" value="ECO:0007669"/>
    <property type="project" value="UniProtKB-KW"/>
</dbReference>
<accession>A0A1B0GKM7</accession>
<evidence type="ECO:0000256" key="5">
    <source>
        <dbReference type="ARBA" id="ARBA00022833"/>
    </source>
</evidence>
<dbReference type="InterPro" id="IPR013087">
    <property type="entry name" value="Znf_C2H2_type"/>
</dbReference>
<reference evidence="12" key="1">
    <citation type="submission" date="2012-05" db="EMBL/GenBank/DDBJ databases">
        <title>Whole Genome Assembly of Lutzomyia longipalpis.</title>
        <authorList>
            <person name="Richards S."/>
            <person name="Qu C."/>
            <person name="Dillon R."/>
            <person name="Worley K."/>
            <person name="Scherer S."/>
            <person name="Batterton M."/>
            <person name="Taylor A."/>
            <person name="Hawes A."/>
            <person name="Hernandez B."/>
            <person name="Kovar C."/>
            <person name="Mandapat C."/>
            <person name="Pham C."/>
            <person name="Qu C."/>
            <person name="Jing C."/>
            <person name="Bess C."/>
            <person name="Bandaranaike D."/>
            <person name="Ngo D."/>
            <person name="Ongeri F."/>
            <person name="Arias F."/>
            <person name="Lara F."/>
            <person name="Weissenberger G."/>
            <person name="Kamau G."/>
            <person name="Han H."/>
            <person name="Shen H."/>
            <person name="Dinh H."/>
            <person name="Khalil I."/>
            <person name="Jones J."/>
            <person name="Shafer J."/>
            <person name="Jayaseelan J."/>
            <person name="Quiroz J."/>
            <person name="Blankenburg K."/>
            <person name="Nguyen L."/>
            <person name="Jackson L."/>
            <person name="Francisco L."/>
            <person name="Tang L.-Y."/>
            <person name="Pu L.-L."/>
            <person name="Perales L."/>
            <person name="Lorensuhewa L."/>
            <person name="Munidasa M."/>
            <person name="Coyle M."/>
            <person name="Taylor M."/>
            <person name="Puazo M."/>
            <person name="Firestine M."/>
            <person name="Scheel M."/>
            <person name="Javaid M."/>
            <person name="Wang M."/>
            <person name="Li M."/>
            <person name="Tabassum N."/>
            <person name="Saada N."/>
            <person name="Osuji N."/>
            <person name="Aqrawi P."/>
            <person name="Fu Q."/>
            <person name="Thornton R."/>
            <person name="Raj R."/>
            <person name="Goodspeed R."/>
            <person name="Mata R."/>
            <person name="Najjar R."/>
            <person name="Gubbala S."/>
            <person name="Lee S."/>
            <person name="Denson S."/>
            <person name="Patil S."/>
            <person name="Macmil S."/>
            <person name="Qi S."/>
            <person name="Matskevitch T."/>
            <person name="Palculict T."/>
            <person name="Mathew T."/>
            <person name="Vee V."/>
            <person name="Velamala V."/>
            <person name="Korchina V."/>
            <person name="Cai W."/>
            <person name="Liu W."/>
            <person name="Dai W."/>
            <person name="Zou X."/>
            <person name="Zhu Y."/>
            <person name="Zhang Y."/>
            <person name="Wu Y.-Q."/>
            <person name="Xin Y."/>
            <person name="Nazarath L."/>
            <person name="Kovar C."/>
            <person name="Han Y."/>
            <person name="Muzny D."/>
            <person name="Gibbs R."/>
        </authorList>
    </citation>
    <scope>NUCLEOTIDE SEQUENCE [LARGE SCALE GENOMIC DNA]</scope>
    <source>
        <strain evidence="12">Jacobina</strain>
    </source>
</reference>
<feature type="domain" description="C2H2-type" evidence="9">
    <location>
        <begin position="485"/>
        <end position="513"/>
    </location>
</feature>
<dbReference type="EMBL" id="GITU01012307">
    <property type="protein sequence ID" value="MBC1181010.1"/>
    <property type="molecule type" value="Transcribed_RNA"/>
</dbReference>
<evidence type="ECO:0000256" key="7">
    <source>
        <dbReference type="PROSITE-ProRule" id="PRU00042"/>
    </source>
</evidence>
<dbReference type="EMBL" id="AJWK01030722">
    <property type="status" value="NOT_ANNOTATED_CDS"/>
    <property type="molecule type" value="Genomic_DNA"/>
</dbReference>
<dbReference type="PANTHER" id="PTHR24376">
    <property type="entry name" value="ZINC FINGER PROTEIN"/>
    <property type="match status" value="1"/>
</dbReference>
<protein>
    <submittedName>
        <fullName evidence="10">Putative zn finger</fullName>
    </submittedName>
</protein>
<keyword evidence="5" id="KW-0862">Zinc</keyword>
<dbReference type="GO" id="GO:0001228">
    <property type="term" value="F:DNA-binding transcription activator activity, RNA polymerase II-specific"/>
    <property type="evidence" value="ECO:0007669"/>
    <property type="project" value="TreeGrafter"/>
</dbReference>
<evidence type="ECO:0000256" key="8">
    <source>
        <dbReference type="SAM" id="MobiDB-lite"/>
    </source>
</evidence>
<evidence type="ECO:0000313" key="10">
    <source>
        <dbReference type="EMBL" id="MBC1181010.1"/>
    </source>
</evidence>
<dbReference type="SUPFAM" id="SSF57667">
    <property type="entry name" value="beta-beta-alpha zinc fingers"/>
    <property type="match status" value="5"/>
</dbReference>
<dbReference type="SMART" id="SM00355">
    <property type="entry name" value="ZnF_C2H2"/>
    <property type="match status" value="15"/>
</dbReference>
<proteinExistence type="predicted"/>
<dbReference type="InterPro" id="IPR036236">
    <property type="entry name" value="Znf_C2H2_sf"/>
</dbReference>
<dbReference type="FunFam" id="3.30.160.60:FF:000100">
    <property type="entry name" value="Zinc finger 45-like"/>
    <property type="match status" value="1"/>
</dbReference>
<evidence type="ECO:0000256" key="2">
    <source>
        <dbReference type="ARBA" id="ARBA00022723"/>
    </source>
</evidence>
<dbReference type="PROSITE" id="PS00028">
    <property type="entry name" value="ZINC_FINGER_C2H2_1"/>
    <property type="match status" value="12"/>
</dbReference>
<keyword evidence="2" id="KW-0479">Metal-binding</keyword>
<dbReference type="Pfam" id="PF00096">
    <property type="entry name" value="zf-C2H2"/>
    <property type="match status" value="5"/>
</dbReference>
<feature type="domain" description="C2H2-type" evidence="9">
    <location>
        <begin position="546"/>
        <end position="573"/>
    </location>
</feature>